<keyword evidence="2" id="KW-0378">Hydrolase</keyword>
<feature type="domain" description="KANL3/Tex30 alpha/beta hydrolase-like" evidence="1">
    <location>
        <begin position="14"/>
        <end position="190"/>
    </location>
</feature>
<dbReference type="PANTHER" id="PTHR13136:SF11">
    <property type="entry name" value="TESTIS-EXPRESSED PROTEIN 30"/>
    <property type="match status" value="1"/>
</dbReference>
<evidence type="ECO:0000313" key="3">
    <source>
        <dbReference type="Proteomes" id="UP000641514"/>
    </source>
</evidence>
<reference evidence="2" key="2">
    <citation type="submission" date="2020-09" db="EMBL/GenBank/DDBJ databases">
        <authorList>
            <person name="Sun Q."/>
            <person name="Zhou Y."/>
        </authorList>
    </citation>
    <scope>NUCLEOTIDE SEQUENCE</scope>
    <source>
        <strain evidence="2">CGMCC 1.15478</strain>
    </source>
</reference>
<name>A0A916XGB2_9ACTN</name>
<evidence type="ECO:0000313" key="2">
    <source>
        <dbReference type="EMBL" id="GGC69991.1"/>
    </source>
</evidence>
<keyword evidence="3" id="KW-1185">Reference proteome</keyword>
<dbReference type="AlphaFoldDB" id="A0A916XGB2"/>
<reference evidence="2" key="1">
    <citation type="journal article" date="2014" name="Int. J. Syst. Evol. Microbiol.">
        <title>Complete genome sequence of Corynebacterium casei LMG S-19264T (=DSM 44701T), isolated from a smear-ripened cheese.</title>
        <authorList>
            <consortium name="US DOE Joint Genome Institute (JGI-PGF)"/>
            <person name="Walter F."/>
            <person name="Albersmeier A."/>
            <person name="Kalinowski J."/>
            <person name="Ruckert C."/>
        </authorList>
    </citation>
    <scope>NUCLEOTIDE SEQUENCE</scope>
    <source>
        <strain evidence="2">CGMCC 1.15478</strain>
    </source>
</reference>
<dbReference type="PANTHER" id="PTHR13136">
    <property type="entry name" value="TESTIS DEVELOPMENT PROTEIN PRTD"/>
    <property type="match status" value="1"/>
</dbReference>
<dbReference type="InterPro" id="IPR026555">
    <property type="entry name" value="NSL3/Tex30"/>
</dbReference>
<dbReference type="RefSeq" id="WP_188674814.1">
    <property type="nucleotide sequence ID" value="NZ_BMJH01000002.1"/>
</dbReference>
<dbReference type="SUPFAM" id="SSF53474">
    <property type="entry name" value="alpha/beta-Hydrolases"/>
    <property type="match status" value="1"/>
</dbReference>
<dbReference type="Gene3D" id="3.40.50.1820">
    <property type="entry name" value="alpha/beta hydrolase"/>
    <property type="match status" value="1"/>
</dbReference>
<dbReference type="Pfam" id="PF20408">
    <property type="entry name" value="Abhydrolase_11"/>
    <property type="match status" value="1"/>
</dbReference>
<dbReference type="GO" id="GO:0016787">
    <property type="term" value="F:hydrolase activity"/>
    <property type="evidence" value="ECO:0007669"/>
    <property type="project" value="UniProtKB-KW"/>
</dbReference>
<comment type="caution">
    <text evidence="2">The sequence shown here is derived from an EMBL/GenBank/DDBJ whole genome shotgun (WGS) entry which is preliminary data.</text>
</comment>
<dbReference type="InterPro" id="IPR029058">
    <property type="entry name" value="AB_hydrolase_fold"/>
</dbReference>
<evidence type="ECO:0000259" key="1">
    <source>
        <dbReference type="Pfam" id="PF20408"/>
    </source>
</evidence>
<dbReference type="InterPro" id="IPR046879">
    <property type="entry name" value="KANL3/Tex30_Abhydrolase"/>
</dbReference>
<dbReference type="Proteomes" id="UP000641514">
    <property type="component" value="Unassembled WGS sequence"/>
</dbReference>
<gene>
    <name evidence="2" type="ORF">GCM10011410_23550</name>
</gene>
<organism evidence="2 3">
    <name type="scientific">Hoyosella rhizosphaerae</name>
    <dbReference type="NCBI Taxonomy" id="1755582"/>
    <lineage>
        <taxon>Bacteria</taxon>
        <taxon>Bacillati</taxon>
        <taxon>Actinomycetota</taxon>
        <taxon>Actinomycetes</taxon>
        <taxon>Mycobacteriales</taxon>
        <taxon>Hoyosellaceae</taxon>
        <taxon>Hoyosella</taxon>
    </lineage>
</organism>
<sequence>MVDGVFHDAPDAVAALALTHGAGGNRDSALLVALAEGLARRRVSVLRYNLPFRVLRNQGPPNRAHAQHDREGIADAVTHLADLAGSVPIFMGGHSYGGRQSSILAAEQPHCASGLVLLSYPLHPPAKPDRLRTEHFPMVRMPSLFVHGDRDPFGSLEELNSAVPQLGGAAVVVPVEGARHDLGGAKSSATVQFIVDAIETHVVAR</sequence>
<protein>
    <submittedName>
        <fullName evidence="2">Alpha/beta hydrolase</fullName>
    </submittedName>
</protein>
<accession>A0A916XGB2</accession>
<dbReference type="EMBL" id="BMJH01000002">
    <property type="protein sequence ID" value="GGC69991.1"/>
    <property type="molecule type" value="Genomic_DNA"/>
</dbReference>
<proteinExistence type="predicted"/>